<dbReference type="SUPFAM" id="SSF46565">
    <property type="entry name" value="Chaperone J-domain"/>
    <property type="match status" value="1"/>
</dbReference>
<dbReference type="PROSITE" id="PS50076">
    <property type="entry name" value="DNAJ_2"/>
    <property type="match status" value="1"/>
</dbReference>
<accession>A0A6A7C0D5</accession>
<feature type="region of interest" description="Disordered" evidence="9">
    <location>
        <begin position="624"/>
        <end position="646"/>
    </location>
</feature>
<name>A0A6A7C0D5_9PEZI</name>
<keyword evidence="6 10" id="KW-1133">Transmembrane helix</keyword>
<dbReference type="GO" id="GO:0006614">
    <property type="term" value="P:SRP-dependent cotranslational protein targeting to membrane"/>
    <property type="evidence" value="ECO:0007669"/>
    <property type="project" value="TreeGrafter"/>
</dbReference>
<dbReference type="PANTHER" id="PTHR24075">
    <property type="entry name" value="SEC63 DOMAIN-CONTAINING"/>
    <property type="match status" value="1"/>
</dbReference>
<evidence type="ECO:0000256" key="8">
    <source>
        <dbReference type="ARBA" id="ARBA00023186"/>
    </source>
</evidence>
<evidence type="ECO:0000256" key="1">
    <source>
        <dbReference type="ARBA" id="ARBA00004477"/>
    </source>
</evidence>
<feature type="compositionally biased region" description="Polar residues" evidence="9">
    <location>
        <begin position="488"/>
        <end position="499"/>
    </location>
</feature>
<evidence type="ECO:0000313" key="13">
    <source>
        <dbReference type="Proteomes" id="UP000799421"/>
    </source>
</evidence>
<evidence type="ECO:0000256" key="7">
    <source>
        <dbReference type="ARBA" id="ARBA00023136"/>
    </source>
</evidence>
<dbReference type="InterPro" id="IPR014756">
    <property type="entry name" value="Ig_E-set"/>
</dbReference>
<keyword evidence="2" id="KW-0813">Transport</keyword>
<reference evidence="12" key="1">
    <citation type="journal article" date="2020" name="Stud. Mycol.">
        <title>101 Dothideomycetes genomes: a test case for predicting lifestyles and emergence of pathogens.</title>
        <authorList>
            <person name="Haridas S."/>
            <person name="Albert R."/>
            <person name="Binder M."/>
            <person name="Bloem J."/>
            <person name="Labutti K."/>
            <person name="Salamov A."/>
            <person name="Andreopoulos B."/>
            <person name="Baker S."/>
            <person name="Barry K."/>
            <person name="Bills G."/>
            <person name="Bluhm B."/>
            <person name="Cannon C."/>
            <person name="Castanera R."/>
            <person name="Culley D."/>
            <person name="Daum C."/>
            <person name="Ezra D."/>
            <person name="Gonzalez J."/>
            <person name="Henrissat B."/>
            <person name="Kuo A."/>
            <person name="Liang C."/>
            <person name="Lipzen A."/>
            <person name="Lutzoni F."/>
            <person name="Magnuson J."/>
            <person name="Mondo S."/>
            <person name="Nolan M."/>
            <person name="Ohm R."/>
            <person name="Pangilinan J."/>
            <person name="Park H.-J."/>
            <person name="Ramirez L."/>
            <person name="Alfaro M."/>
            <person name="Sun H."/>
            <person name="Tritt A."/>
            <person name="Yoshinaga Y."/>
            <person name="Zwiers L.-H."/>
            <person name="Turgeon B."/>
            <person name="Goodwin S."/>
            <person name="Spatafora J."/>
            <person name="Crous P."/>
            <person name="Grigoriev I."/>
        </authorList>
    </citation>
    <scope>NUCLEOTIDE SEQUENCE</scope>
    <source>
        <strain evidence="12">CBS 480.64</strain>
    </source>
</reference>
<dbReference type="Gene3D" id="2.60.40.150">
    <property type="entry name" value="C2 domain"/>
    <property type="match status" value="1"/>
</dbReference>
<evidence type="ECO:0000256" key="6">
    <source>
        <dbReference type="ARBA" id="ARBA00022989"/>
    </source>
</evidence>
<dbReference type="GO" id="GO:0031207">
    <property type="term" value="C:Sec62/Sec63 complex"/>
    <property type="evidence" value="ECO:0007669"/>
    <property type="project" value="TreeGrafter"/>
</dbReference>
<feature type="transmembrane region" description="Helical" evidence="10">
    <location>
        <begin position="12"/>
        <end position="34"/>
    </location>
</feature>
<dbReference type="Gene3D" id="1.10.287.110">
    <property type="entry name" value="DnaJ domain"/>
    <property type="match status" value="1"/>
</dbReference>
<evidence type="ECO:0000256" key="3">
    <source>
        <dbReference type="ARBA" id="ARBA00022692"/>
    </source>
</evidence>
<dbReference type="SUPFAM" id="SSF158702">
    <property type="entry name" value="Sec63 N-terminal domain-like"/>
    <property type="match status" value="1"/>
</dbReference>
<sequence length="646" mass="71965">MSAEYNYDPDAQFFPFFVLTIATIINVPLTYSLLRAPSDASATKKIAHIASNYQPENGDLVAAQRSKQKRKELRLKRMVTCLSLWMVSAWMVYLMTVTQRTQTQVWDPYSILGVSMGANEKAINSRYRRLSVTMHPDKRKPNVALNETAESINNEWVEIVKAHKALTDEDVRSNWEQYGHPDGKQSTSFGIALPKLLIAEGNGKFVLAFYGLLLGIGLPWLVGKWWYGMQKLTRERVLVASAGNMFREYNERMDEGDVLAAVSTALEYRDVLNANDGELGRLEKTVLASADGELLPSKEGKRIQDQEDVVCRKTLALLWAYLRRQDLGSRTAETEKFGIAPIALQMTESFQAFCQAYSWTKPVLATFNVAQCLVQAVPPAPEPQMPLMQLPHIRAPVARAIERQISNRDGKPVTIQQFMALAPATRERVATEAGLSSEQLSAAVRVACQIPAFKVERAFFKVQGERSIIPSSLVQFIIKGRFIPPGSTNVPAPSPSSLQEPDPPEGDIQAQKQEDEQHELPLAHAPYLARDRIPTFHVFLADKRQGKVAVPPFTFGAFNRPVFTASSSGEVEPTYEVVTLKMPFQAPPHVGEYSFKAHIVCDSYLGLDLTEDVVLNVEDASRAQVVDEDNISEPDEGKSIQKSKSP</sequence>
<dbReference type="SMART" id="SM00973">
    <property type="entry name" value="Sec63"/>
    <property type="match status" value="1"/>
</dbReference>
<evidence type="ECO:0000256" key="5">
    <source>
        <dbReference type="ARBA" id="ARBA00022927"/>
    </source>
</evidence>
<keyword evidence="7 10" id="KW-0472">Membrane</keyword>
<dbReference type="PANTHER" id="PTHR24075:SF0">
    <property type="entry name" value="TRANSLOCATION PROTEIN SEC63 HOMOLOG"/>
    <property type="match status" value="1"/>
</dbReference>
<keyword evidence="13" id="KW-1185">Reference proteome</keyword>
<dbReference type="GO" id="GO:0006620">
    <property type="term" value="P:post-translational protein targeting to endoplasmic reticulum membrane"/>
    <property type="evidence" value="ECO:0007669"/>
    <property type="project" value="TreeGrafter"/>
</dbReference>
<dbReference type="InterPro" id="IPR004179">
    <property type="entry name" value="Sec63-dom"/>
</dbReference>
<evidence type="ECO:0000313" key="12">
    <source>
        <dbReference type="EMBL" id="KAF2860188.1"/>
    </source>
</evidence>
<evidence type="ECO:0000259" key="11">
    <source>
        <dbReference type="PROSITE" id="PS50076"/>
    </source>
</evidence>
<comment type="subcellular location">
    <subcellularLocation>
        <location evidence="1">Endoplasmic reticulum membrane</location>
        <topology evidence="1">Multi-pass membrane protein</topology>
    </subcellularLocation>
</comment>
<dbReference type="SMART" id="SM00271">
    <property type="entry name" value="DnaJ"/>
    <property type="match status" value="1"/>
</dbReference>
<feature type="region of interest" description="Disordered" evidence="9">
    <location>
        <begin position="488"/>
        <end position="516"/>
    </location>
</feature>
<dbReference type="InterPro" id="IPR036869">
    <property type="entry name" value="J_dom_sf"/>
</dbReference>
<dbReference type="InterPro" id="IPR001623">
    <property type="entry name" value="DnaJ_domain"/>
</dbReference>
<dbReference type="Proteomes" id="UP000799421">
    <property type="component" value="Unassembled WGS sequence"/>
</dbReference>
<dbReference type="SUPFAM" id="SSF81296">
    <property type="entry name" value="E set domains"/>
    <property type="match status" value="1"/>
</dbReference>
<dbReference type="Gene3D" id="1.10.3380.10">
    <property type="entry name" value="Sec63 N-terminal domain-like domain"/>
    <property type="match status" value="1"/>
</dbReference>
<feature type="domain" description="J" evidence="11">
    <location>
        <begin position="107"/>
        <end position="179"/>
    </location>
</feature>
<dbReference type="Pfam" id="PF00226">
    <property type="entry name" value="DnaJ"/>
    <property type="match status" value="1"/>
</dbReference>
<dbReference type="FunFam" id="1.10.287.110:FF:000039">
    <property type="entry name" value="Protein translocation complex component (Npl1)"/>
    <property type="match status" value="1"/>
</dbReference>
<gene>
    <name evidence="12" type="ORF">K470DRAFT_76352</name>
</gene>
<keyword evidence="8" id="KW-0143">Chaperone</keyword>
<evidence type="ECO:0000256" key="4">
    <source>
        <dbReference type="ARBA" id="ARBA00022824"/>
    </source>
</evidence>
<dbReference type="OrthoDB" id="1734229at2759"/>
<keyword evidence="5" id="KW-0653">Protein transport</keyword>
<protein>
    <recommendedName>
        <fullName evidence="11">J domain-containing protein</fullName>
    </recommendedName>
</protein>
<dbReference type="InterPro" id="IPR035892">
    <property type="entry name" value="C2_domain_sf"/>
</dbReference>
<dbReference type="PRINTS" id="PR00625">
    <property type="entry name" value="JDOMAIN"/>
</dbReference>
<keyword evidence="4" id="KW-0256">Endoplasmic reticulum</keyword>
<dbReference type="GO" id="GO:0003723">
    <property type="term" value="F:RNA binding"/>
    <property type="evidence" value="ECO:0007669"/>
    <property type="project" value="TreeGrafter"/>
</dbReference>
<evidence type="ECO:0000256" key="2">
    <source>
        <dbReference type="ARBA" id="ARBA00022448"/>
    </source>
</evidence>
<dbReference type="CDD" id="cd06257">
    <property type="entry name" value="DnaJ"/>
    <property type="match status" value="1"/>
</dbReference>
<proteinExistence type="predicted"/>
<dbReference type="GO" id="GO:0008320">
    <property type="term" value="F:protein transmembrane transporter activity"/>
    <property type="evidence" value="ECO:0007669"/>
    <property type="project" value="TreeGrafter"/>
</dbReference>
<dbReference type="EMBL" id="MU005984">
    <property type="protein sequence ID" value="KAF2860188.1"/>
    <property type="molecule type" value="Genomic_DNA"/>
</dbReference>
<dbReference type="AlphaFoldDB" id="A0A6A7C0D5"/>
<organism evidence="12 13">
    <name type="scientific">Piedraia hortae CBS 480.64</name>
    <dbReference type="NCBI Taxonomy" id="1314780"/>
    <lineage>
        <taxon>Eukaryota</taxon>
        <taxon>Fungi</taxon>
        <taxon>Dikarya</taxon>
        <taxon>Ascomycota</taxon>
        <taxon>Pezizomycotina</taxon>
        <taxon>Dothideomycetes</taxon>
        <taxon>Dothideomycetidae</taxon>
        <taxon>Capnodiales</taxon>
        <taxon>Piedraiaceae</taxon>
        <taxon>Piedraia</taxon>
    </lineage>
</organism>
<feature type="transmembrane region" description="Helical" evidence="10">
    <location>
        <begin position="205"/>
        <end position="227"/>
    </location>
</feature>
<evidence type="ECO:0000256" key="9">
    <source>
        <dbReference type="SAM" id="MobiDB-lite"/>
    </source>
</evidence>
<evidence type="ECO:0000256" key="10">
    <source>
        <dbReference type="SAM" id="Phobius"/>
    </source>
</evidence>
<keyword evidence="3 10" id="KW-0812">Transmembrane</keyword>
<feature type="transmembrane region" description="Helical" evidence="10">
    <location>
        <begin position="75"/>
        <end position="96"/>
    </location>
</feature>